<dbReference type="Pfam" id="PF07508">
    <property type="entry name" value="Recombinase"/>
    <property type="match status" value="1"/>
</dbReference>
<name>A0A4R3MN37_9FIRM</name>
<accession>A0A4R3MN37</accession>
<dbReference type="Proteomes" id="UP000294902">
    <property type="component" value="Unassembled WGS sequence"/>
</dbReference>
<evidence type="ECO:0000313" key="5">
    <source>
        <dbReference type="Proteomes" id="UP000294902"/>
    </source>
</evidence>
<evidence type="ECO:0000313" key="4">
    <source>
        <dbReference type="EMBL" id="TCT16409.1"/>
    </source>
</evidence>
<dbReference type="Pfam" id="PF13408">
    <property type="entry name" value="Zn_ribbon_recom"/>
    <property type="match status" value="1"/>
</dbReference>
<dbReference type="InterPro" id="IPR011109">
    <property type="entry name" value="DNA_bind_recombinase_dom"/>
</dbReference>
<evidence type="ECO:0000259" key="2">
    <source>
        <dbReference type="PROSITE" id="PS51736"/>
    </source>
</evidence>
<reference evidence="4 5" key="1">
    <citation type="submission" date="2019-03" db="EMBL/GenBank/DDBJ databases">
        <title>Genomic Encyclopedia of Type Strains, Phase IV (KMG-IV): sequencing the most valuable type-strain genomes for metagenomic binning, comparative biology and taxonomic classification.</title>
        <authorList>
            <person name="Goeker M."/>
        </authorList>
    </citation>
    <scope>NUCLEOTIDE SEQUENCE [LARGE SCALE GENOMIC DNA]</scope>
    <source>
        <strain evidence="4 5">DSM 24629</strain>
    </source>
</reference>
<feature type="coiled-coil region" evidence="1">
    <location>
        <begin position="365"/>
        <end position="392"/>
    </location>
</feature>
<organism evidence="4 5">
    <name type="scientific">Natranaerovirga pectinivora</name>
    <dbReference type="NCBI Taxonomy" id="682400"/>
    <lineage>
        <taxon>Bacteria</taxon>
        <taxon>Bacillati</taxon>
        <taxon>Bacillota</taxon>
        <taxon>Clostridia</taxon>
        <taxon>Lachnospirales</taxon>
        <taxon>Natranaerovirgaceae</taxon>
        <taxon>Natranaerovirga</taxon>
    </lineage>
</organism>
<feature type="coiled-coil region" evidence="1">
    <location>
        <begin position="437"/>
        <end position="481"/>
    </location>
</feature>
<dbReference type="InterPro" id="IPR006119">
    <property type="entry name" value="Resolv_N"/>
</dbReference>
<keyword evidence="1" id="KW-0175">Coiled coil</keyword>
<dbReference type="EMBL" id="SMAL01000002">
    <property type="protein sequence ID" value="TCT16409.1"/>
    <property type="molecule type" value="Genomic_DNA"/>
</dbReference>
<dbReference type="GO" id="GO:0000150">
    <property type="term" value="F:DNA strand exchange activity"/>
    <property type="evidence" value="ECO:0007669"/>
    <property type="project" value="InterPro"/>
</dbReference>
<dbReference type="SMART" id="SM00857">
    <property type="entry name" value="Resolvase"/>
    <property type="match status" value="1"/>
</dbReference>
<keyword evidence="5" id="KW-1185">Reference proteome</keyword>
<feature type="domain" description="Resolvase/invertase-type recombinase catalytic" evidence="2">
    <location>
        <begin position="2"/>
        <end position="166"/>
    </location>
</feature>
<dbReference type="RefSeq" id="WP_132250781.1">
    <property type="nucleotide sequence ID" value="NZ_SMAL01000002.1"/>
</dbReference>
<dbReference type="InterPro" id="IPR038109">
    <property type="entry name" value="DNA_bind_recomb_sf"/>
</dbReference>
<evidence type="ECO:0000256" key="1">
    <source>
        <dbReference type="SAM" id="Coils"/>
    </source>
</evidence>
<dbReference type="CDD" id="cd00338">
    <property type="entry name" value="Ser_Recombinase"/>
    <property type="match status" value="1"/>
</dbReference>
<dbReference type="InterPro" id="IPR025827">
    <property type="entry name" value="Zn_ribbon_recom_dom"/>
</dbReference>
<dbReference type="PANTHER" id="PTHR30461">
    <property type="entry name" value="DNA-INVERTASE FROM LAMBDOID PROPHAGE"/>
    <property type="match status" value="1"/>
</dbReference>
<dbReference type="Pfam" id="PF00239">
    <property type="entry name" value="Resolvase"/>
    <property type="match status" value="1"/>
</dbReference>
<comment type="caution">
    <text evidence="4">The sequence shown here is derived from an EMBL/GenBank/DDBJ whole genome shotgun (WGS) entry which is preliminary data.</text>
</comment>
<proteinExistence type="predicted"/>
<dbReference type="OrthoDB" id="9769353at2"/>
<protein>
    <submittedName>
        <fullName evidence="4">DNA invertase Pin-like site-specific DNA recombinase</fullName>
    </submittedName>
</protein>
<dbReference type="InterPro" id="IPR050639">
    <property type="entry name" value="SSR_resolvase"/>
</dbReference>
<dbReference type="SUPFAM" id="SSF53041">
    <property type="entry name" value="Resolvase-like"/>
    <property type="match status" value="1"/>
</dbReference>
<dbReference type="AlphaFoldDB" id="A0A4R3MN37"/>
<dbReference type="PROSITE" id="PS51737">
    <property type="entry name" value="RECOMBINASE_DNA_BIND"/>
    <property type="match status" value="1"/>
</dbReference>
<dbReference type="InterPro" id="IPR036162">
    <property type="entry name" value="Resolvase-like_N_sf"/>
</dbReference>
<dbReference type="PANTHER" id="PTHR30461:SF23">
    <property type="entry name" value="DNA RECOMBINASE-RELATED"/>
    <property type="match status" value="1"/>
</dbReference>
<sequence length="529" mass="61873">MKVVAYCRVSTNSEDQLNSLENQKNHYTKLFEKENLDVADCGMLYKKSGEKSFLYGIYADEGLSGAKDYEKREAFKKMIEDAKKGYFNKIYVKNVQRFTRYIKDGSSVLKELKKYDVEVFFEDGSLSSLNPSHELFINMFTITAQEESRIKGAAVQFGIRESQKKGKWTGGVHPFGYDLVKGYLHINNEESEIVKVIYDMYLNKGSGYQSIARYLNDDLKVTTKLGKQWSTKQIGSMLKNPLYKGVQRTHMTYVDDINSGTVKKVPEDKWIVHYKEELKIIDSEVWELTQRELAKRKKMHKDKVRPSNKHLLSNLLVCPKCGVGLRRKKRKAYVRKDGTSRDLGYEWRCTMNDRYGKSRCENNNMVIEKEIIENVKNKVIELKENKQKIDEKIMDVIKAKFNPNVDEEIKKILVEKEDINKQEMTNLNLLTKGIIDEKQFQKQNDELQKQLKENEYKHNKLLRLDEEVKELKFNYKQYINLLDSVDVNNLDNATLKKLIISVYVFASNKKAIETKFNLNLADEIPFYII</sequence>
<dbReference type="GO" id="GO:0003677">
    <property type="term" value="F:DNA binding"/>
    <property type="evidence" value="ECO:0007669"/>
    <property type="project" value="InterPro"/>
</dbReference>
<dbReference type="Gene3D" id="3.90.1750.20">
    <property type="entry name" value="Putative Large Serine Recombinase, Chain B, Domain 2"/>
    <property type="match status" value="1"/>
</dbReference>
<dbReference type="Gene3D" id="3.40.50.1390">
    <property type="entry name" value="Resolvase, N-terminal catalytic domain"/>
    <property type="match status" value="1"/>
</dbReference>
<feature type="domain" description="Recombinase" evidence="3">
    <location>
        <begin position="174"/>
        <end position="299"/>
    </location>
</feature>
<evidence type="ECO:0000259" key="3">
    <source>
        <dbReference type="PROSITE" id="PS51737"/>
    </source>
</evidence>
<gene>
    <name evidence="4" type="ORF">EDC18_102428</name>
</gene>
<dbReference type="PROSITE" id="PS51736">
    <property type="entry name" value="RECOMBINASES_3"/>
    <property type="match status" value="1"/>
</dbReference>